<feature type="region of interest" description="Disordered" evidence="6">
    <location>
        <begin position="478"/>
        <end position="514"/>
    </location>
</feature>
<comment type="similarity">
    <text evidence="2">Belongs to the RmuC family.</text>
</comment>
<dbReference type="PANTHER" id="PTHR30563">
    <property type="entry name" value="DNA RECOMBINATION PROTEIN RMUC"/>
    <property type="match status" value="1"/>
</dbReference>
<dbReference type="Pfam" id="PF02646">
    <property type="entry name" value="RmuC"/>
    <property type="match status" value="1"/>
</dbReference>
<evidence type="ECO:0000256" key="2">
    <source>
        <dbReference type="ARBA" id="ARBA00009840"/>
    </source>
</evidence>
<evidence type="ECO:0000256" key="6">
    <source>
        <dbReference type="SAM" id="MobiDB-lite"/>
    </source>
</evidence>
<evidence type="ECO:0000313" key="7">
    <source>
        <dbReference type="EMBL" id="PZR17686.1"/>
    </source>
</evidence>
<reference evidence="7 8" key="1">
    <citation type="submission" date="2017-08" db="EMBL/GenBank/DDBJ databases">
        <title>Infants hospitalized years apart are colonized by the same room-sourced microbial strains.</title>
        <authorList>
            <person name="Brooks B."/>
            <person name="Olm M.R."/>
            <person name="Firek B.A."/>
            <person name="Baker R."/>
            <person name="Thomas B.C."/>
            <person name="Morowitz M.J."/>
            <person name="Banfield J.F."/>
        </authorList>
    </citation>
    <scope>NUCLEOTIDE SEQUENCE [LARGE SCALE GENOMIC DNA]</scope>
    <source>
        <strain evidence="7">S2_003_000_R2_14</strain>
    </source>
</reference>
<organism evidence="7 8">
    <name type="scientific">Archangium gephyra</name>
    <dbReference type="NCBI Taxonomy" id="48"/>
    <lineage>
        <taxon>Bacteria</taxon>
        <taxon>Pseudomonadati</taxon>
        <taxon>Myxococcota</taxon>
        <taxon>Myxococcia</taxon>
        <taxon>Myxococcales</taxon>
        <taxon>Cystobacterineae</taxon>
        <taxon>Archangiaceae</taxon>
        <taxon>Archangium</taxon>
    </lineage>
</organism>
<evidence type="ECO:0000256" key="4">
    <source>
        <dbReference type="ARBA" id="ARBA00023172"/>
    </source>
</evidence>
<dbReference type="EMBL" id="QFQP01000002">
    <property type="protein sequence ID" value="PZR17686.1"/>
    <property type="molecule type" value="Genomic_DNA"/>
</dbReference>
<sequence>MELELAAAKAALTAKDLAVSRVEHELREQRVEVQQLTGVMTTTRSEFARVEAEGRLLRQRVDELQDCAAADAAQLQETQAALRQAEAQVARLGASAARVTELEAELAERDSHVEALRNRVAALSEALARAEASLESERVRATDIEKTRGEMKLEFESLSKRLLDEKMAQSEKGIEGLLGPVREKLKTFEEKVQQTWDQDNRDRATLYAHLKGLAEAQGRLHADAQALSKALTGEARAQGEWGELVLERLLETVGLTEGREYDLQVDSVGEDGRRRRPDALVYLPGDRVIIVDSKCSLQAFIASSKAQSDEEREDDLAAHVHSLRTHVKLLSAKDYRLVTKSKTVDFVFLFVPNEAAFHAALSRAPELLEESLRQNVVIVSPTTLLTTLQMVHHVWRSERQTLNAQQIAADAGKMVDKLSAAMTSFDAVGQRLRQAGDSFDDAKRRLGGKGSALSLAKRVHELGARVAKADQLAQLEKSYEVEPLPAPKSSPPRKKLPTDDQQQLLLDSGGDQPC</sequence>
<keyword evidence="4" id="KW-0233">DNA recombination</keyword>
<keyword evidence="3 5" id="KW-0175">Coiled coil</keyword>
<accession>A0A2W5TZG8</accession>
<dbReference type="GO" id="GO:0006310">
    <property type="term" value="P:DNA recombination"/>
    <property type="evidence" value="ECO:0007669"/>
    <property type="project" value="UniProtKB-KW"/>
</dbReference>
<evidence type="ECO:0000256" key="5">
    <source>
        <dbReference type="SAM" id="Coils"/>
    </source>
</evidence>
<dbReference type="AlphaFoldDB" id="A0A2W5TZG8"/>
<dbReference type="Proteomes" id="UP000249061">
    <property type="component" value="Unassembled WGS sequence"/>
</dbReference>
<protein>
    <recommendedName>
        <fullName evidence="9">DNA recombination protein RmuC</fullName>
    </recommendedName>
</protein>
<feature type="coiled-coil region" evidence="5">
    <location>
        <begin position="68"/>
        <end position="147"/>
    </location>
</feature>
<evidence type="ECO:0008006" key="9">
    <source>
        <dbReference type="Google" id="ProtNLM"/>
    </source>
</evidence>
<proteinExistence type="inferred from homology"/>
<dbReference type="PANTHER" id="PTHR30563:SF0">
    <property type="entry name" value="DNA RECOMBINATION PROTEIN RMUC"/>
    <property type="match status" value="1"/>
</dbReference>
<gene>
    <name evidence="7" type="ORF">DI536_05105</name>
</gene>
<evidence type="ECO:0000313" key="8">
    <source>
        <dbReference type="Proteomes" id="UP000249061"/>
    </source>
</evidence>
<evidence type="ECO:0000256" key="1">
    <source>
        <dbReference type="ARBA" id="ARBA00003416"/>
    </source>
</evidence>
<comment type="function">
    <text evidence="1">Involved in DNA recombination.</text>
</comment>
<dbReference type="InterPro" id="IPR003798">
    <property type="entry name" value="DNA_recombination_RmuC"/>
</dbReference>
<comment type="caution">
    <text evidence="7">The sequence shown here is derived from an EMBL/GenBank/DDBJ whole genome shotgun (WGS) entry which is preliminary data.</text>
</comment>
<name>A0A2W5TZG8_9BACT</name>
<evidence type="ECO:0000256" key="3">
    <source>
        <dbReference type="ARBA" id="ARBA00023054"/>
    </source>
</evidence>